<accession>A0AAD4IL48</accession>
<sequence>MTFDIRSLQSLEKLLATATNLIGYPSSEEALGEKAISASRRTSPEARSIAIEINLATLKKKDDNDEILYFLKNELHGRQARLRRHKLSDEQSRLLIQFAELLDEFDYLCSPDNPDVPDDKVFQRKRGLLTTERDDLIKQIQYEITKPNDASHTASSSASSSKSLQVQVQDTPVKQEEHTTMKQDGLTPGGQEELACLSESNLDAIRDFRSYTGADLEHAKKVLGFFDYDLKEAVEWQFEDRKASKTTDSEMDVDLELVDLELEEAIRSSLGQGPTGSDCSLTADNSTTNGKPKGHAQLRRQDAFTTTKGEEQSTDDASRRGRSHAGQPILLDAQGNFKSHVHSEPPPESLWEQYRVMQKRLHAQYYGSSAWFNNPHPLQGVPTRERAKHVEPAKQTQDDEDEKMDSTVDISDSGGYRDVEQEKAAREYREKHEAQEAERIANAADAAMAIELTAQERKAQEKADHEYAKSLEAQFNAHNEAAQIADIAGSWEPCEWAQGTPTTAFSKMEENASEQDTQDDDGSTCGNYGLAHSEHDSVIGNDEVPSNTDLDYIMEQAEENNRENARQENIEPDSFVNPQDLEKIRGYADEQGQDAEKEKYDSPMVFKPDGDVDMDAEDENVQILKVD</sequence>
<feature type="region of interest" description="Disordered" evidence="1">
    <location>
        <begin position="385"/>
        <end position="414"/>
    </location>
</feature>
<feature type="compositionally biased region" description="Basic and acidic residues" evidence="1">
    <location>
        <begin position="580"/>
        <end position="601"/>
    </location>
</feature>
<feature type="compositionally biased region" description="Basic and acidic residues" evidence="1">
    <location>
        <begin position="308"/>
        <end position="319"/>
    </location>
</feature>
<dbReference type="EMBL" id="JAANER010000001">
    <property type="protein sequence ID" value="KAG9196592.1"/>
    <property type="molecule type" value="Genomic_DNA"/>
</dbReference>
<evidence type="ECO:0000313" key="3">
    <source>
        <dbReference type="Proteomes" id="UP001199106"/>
    </source>
</evidence>
<feature type="compositionally biased region" description="Basic and acidic residues" evidence="1">
    <location>
        <begin position="559"/>
        <end position="569"/>
    </location>
</feature>
<proteinExistence type="predicted"/>
<name>A0AAD4IL48_9PLEO</name>
<feature type="compositionally biased region" description="Acidic residues" evidence="1">
    <location>
        <begin position="511"/>
        <end position="522"/>
    </location>
</feature>
<feature type="region of interest" description="Disordered" evidence="1">
    <location>
        <begin position="559"/>
        <end position="613"/>
    </location>
</feature>
<feature type="region of interest" description="Disordered" evidence="1">
    <location>
        <begin position="508"/>
        <end position="534"/>
    </location>
</feature>
<feature type="compositionally biased region" description="Low complexity" evidence="1">
    <location>
        <begin position="150"/>
        <end position="163"/>
    </location>
</feature>
<evidence type="ECO:0000313" key="2">
    <source>
        <dbReference type="EMBL" id="KAG9196592.1"/>
    </source>
</evidence>
<keyword evidence="3" id="KW-1185">Reference proteome</keyword>
<feature type="compositionally biased region" description="Polar residues" evidence="1">
    <location>
        <begin position="269"/>
        <end position="290"/>
    </location>
</feature>
<dbReference type="Proteomes" id="UP001199106">
    <property type="component" value="Unassembled WGS sequence"/>
</dbReference>
<gene>
    <name evidence="2" type="ORF">G6011_01713</name>
</gene>
<feature type="region of interest" description="Disordered" evidence="1">
    <location>
        <begin position="147"/>
        <end position="189"/>
    </location>
</feature>
<evidence type="ECO:0000256" key="1">
    <source>
        <dbReference type="SAM" id="MobiDB-lite"/>
    </source>
</evidence>
<comment type="caution">
    <text evidence="2">The sequence shown here is derived from an EMBL/GenBank/DDBJ whole genome shotgun (WGS) entry which is preliminary data.</text>
</comment>
<organism evidence="2 3">
    <name type="scientific">Alternaria panax</name>
    <dbReference type="NCBI Taxonomy" id="48097"/>
    <lineage>
        <taxon>Eukaryota</taxon>
        <taxon>Fungi</taxon>
        <taxon>Dikarya</taxon>
        <taxon>Ascomycota</taxon>
        <taxon>Pezizomycotina</taxon>
        <taxon>Dothideomycetes</taxon>
        <taxon>Pleosporomycetidae</taxon>
        <taxon>Pleosporales</taxon>
        <taxon>Pleosporineae</taxon>
        <taxon>Pleosporaceae</taxon>
        <taxon>Alternaria</taxon>
        <taxon>Alternaria sect. Panax</taxon>
    </lineage>
</organism>
<protein>
    <submittedName>
        <fullName evidence="2">Uncharacterized protein</fullName>
    </submittedName>
</protein>
<feature type="region of interest" description="Disordered" evidence="1">
    <location>
        <begin position="268"/>
        <end position="323"/>
    </location>
</feature>
<reference evidence="2" key="1">
    <citation type="submission" date="2021-07" db="EMBL/GenBank/DDBJ databases">
        <title>Genome Resource of American Ginseng Black Spot Pathogen Alternaria panax.</title>
        <authorList>
            <person name="Qiu C."/>
            <person name="Wang W."/>
            <person name="Liu Z."/>
        </authorList>
    </citation>
    <scope>NUCLEOTIDE SEQUENCE</scope>
    <source>
        <strain evidence="2">BNCC115425</strain>
    </source>
</reference>
<dbReference type="AlphaFoldDB" id="A0AAD4IL48"/>